<evidence type="ECO:0000256" key="1">
    <source>
        <dbReference type="SAM" id="MobiDB-lite"/>
    </source>
</evidence>
<sequence length="67" mass="7260">MASLKLTEQIITDLLCCSKCFPKESLLTEARRGFWHLTLCTLLSSQGSDAPATSLTTSPLGNFTTLP</sequence>
<evidence type="ECO:0000313" key="2">
    <source>
        <dbReference type="EMBL" id="MCS5736397.1"/>
    </source>
</evidence>
<organism evidence="2 3">
    <name type="scientific">Herbiconiux daphne</name>
    <dbReference type="NCBI Taxonomy" id="2970914"/>
    <lineage>
        <taxon>Bacteria</taxon>
        <taxon>Bacillati</taxon>
        <taxon>Actinomycetota</taxon>
        <taxon>Actinomycetes</taxon>
        <taxon>Micrococcales</taxon>
        <taxon>Microbacteriaceae</taxon>
        <taxon>Herbiconiux</taxon>
    </lineage>
</organism>
<comment type="caution">
    <text evidence="2">The sequence shown here is derived from an EMBL/GenBank/DDBJ whole genome shotgun (WGS) entry which is preliminary data.</text>
</comment>
<name>A0ABT2H915_9MICO</name>
<evidence type="ECO:0000313" key="3">
    <source>
        <dbReference type="Proteomes" id="UP001165586"/>
    </source>
</evidence>
<proteinExistence type="predicted"/>
<reference evidence="2" key="1">
    <citation type="submission" date="2022-08" db="EMBL/GenBank/DDBJ databases">
        <authorList>
            <person name="Deng Y."/>
            <person name="Han X.-F."/>
            <person name="Zhang Y.-Q."/>
        </authorList>
    </citation>
    <scope>NUCLEOTIDE SEQUENCE</scope>
    <source>
        <strain evidence="2">CPCC 203386</strain>
    </source>
</reference>
<keyword evidence="3" id="KW-1185">Reference proteome</keyword>
<dbReference type="Proteomes" id="UP001165586">
    <property type="component" value="Unassembled WGS sequence"/>
</dbReference>
<feature type="region of interest" description="Disordered" evidence="1">
    <location>
        <begin position="46"/>
        <end position="67"/>
    </location>
</feature>
<protein>
    <submittedName>
        <fullName evidence="2">Uncharacterized protein</fullName>
    </submittedName>
</protein>
<feature type="non-terminal residue" evidence="2">
    <location>
        <position position="67"/>
    </location>
</feature>
<dbReference type="RefSeq" id="WP_259542308.1">
    <property type="nucleotide sequence ID" value="NZ_JANLCJ010000022.1"/>
</dbReference>
<gene>
    <name evidence="2" type="ORF">N1032_21915</name>
</gene>
<accession>A0ABT2H915</accession>
<dbReference type="EMBL" id="JANLCJ010000022">
    <property type="protein sequence ID" value="MCS5736397.1"/>
    <property type="molecule type" value="Genomic_DNA"/>
</dbReference>